<dbReference type="KEGG" id="mbak:MSBR3_2028"/>
<evidence type="ECO:0000313" key="2">
    <source>
        <dbReference type="EMBL" id="AKB82606.1"/>
    </source>
</evidence>
<dbReference type="RefSeq" id="WP_230627408.1">
    <property type="nucleotide sequence ID" value="NZ_CP009517.1"/>
</dbReference>
<dbReference type="EMBL" id="CP009517">
    <property type="protein sequence ID" value="AKB82606.1"/>
    <property type="molecule type" value="Genomic_DNA"/>
</dbReference>
<evidence type="ECO:0000256" key="1">
    <source>
        <dbReference type="SAM" id="Phobius"/>
    </source>
</evidence>
<dbReference type="PATRIC" id="fig|1434107.4.peg.2603"/>
<dbReference type="GeneID" id="68903440"/>
<dbReference type="Proteomes" id="UP000033066">
    <property type="component" value="Chromosome"/>
</dbReference>
<feature type="transmembrane region" description="Helical" evidence="1">
    <location>
        <begin position="78"/>
        <end position="100"/>
    </location>
</feature>
<gene>
    <name evidence="2" type="ORF">MSBR3_2028</name>
</gene>
<keyword evidence="1" id="KW-0472">Membrane</keyword>
<keyword evidence="1" id="KW-1133">Transmembrane helix</keyword>
<sequence>MVMGVSINQIRKISLGLQVSTLLTYMFGFTALKLSGSKKEGIQRHGKINTLGYTLGALSLLYMMYSGLRLIIARAAPSIMYIHGTFGLITLALSSLFVANRWSWKTIKNMRTLVVLFLSTFSGGVYMFSRLYKQRTPAEKSE</sequence>
<feature type="transmembrane region" description="Helical" evidence="1">
    <location>
        <begin position="112"/>
        <end position="132"/>
    </location>
</feature>
<keyword evidence="3" id="KW-1185">Reference proteome</keyword>
<organism evidence="2 3">
    <name type="scientific">Methanosarcina barkeri 3</name>
    <dbReference type="NCBI Taxonomy" id="1434107"/>
    <lineage>
        <taxon>Archaea</taxon>
        <taxon>Methanobacteriati</taxon>
        <taxon>Methanobacteriota</taxon>
        <taxon>Stenosarchaea group</taxon>
        <taxon>Methanomicrobia</taxon>
        <taxon>Methanosarcinales</taxon>
        <taxon>Methanosarcinaceae</taxon>
        <taxon>Methanosarcina</taxon>
    </lineage>
</organism>
<protein>
    <recommendedName>
        <fullName evidence="4">Cytochrome b561 domain-containing protein</fullName>
    </recommendedName>
</protein>
<reference evidence="2" key="1">
    <citation type="submission" date="2014-07" db="EMBL/GenBank/DDBJ databases">
        <title>Methanogenic archaea and the global carbon cycle.</title>
        <authorList>
            <person name="Henriksen J.R."/>
            <person name="Luke J."/>
            <person name="Reinhart S."/>
            <person name="Benedict M.N."/>
            <person name="Youngblut N.D."/>
            <person name="Metcalf M.E."/>
            <person name="Whitaker R.J."/>
            <person name="Metcalf W.W."/>
        </authorList>
    </citation>
    <scope>NUCLEOTIDE SEQUENCE [LARGE SCALE GENOMIC DNA]</scope>
    <source>
        <strain evidence="2">3</strain>
    </source>
</reference>
<dbReference type="AlphaFoldDB" id="A0A0E3SL09"/>
<proteinExistence type="predicted"/>
<feature type="transmembrane region" description="Helical" evidence="1">
    <location>
        <begin position="53"/>
        <end position="72"/>
    </location>
</feature>
<evidence type="ECO:0000313" key="3">
    <source>
        <dbReference type="Proteomes" id="UP000033066"/>
    </source>
</evidence>
<keyword evidence="1" id="KW-0812">Transmembrane</keyword>
<feature type="transmembrane region" description="Helical" evidence="1">
    <location>
        <begin position="13"/>
        <end position="32"/>
    </location>
</feature>
<evidence type="ECO:0008006" key="4">
    <source>
        <dbReference type="Google" id="ProtNLM"/>
    </source>
</evidence>
<name>A0A0E3SL09_METBA</name>
<dbReference type="HOGENOM" id="CLU_151707_0_0_2"/>
<accession>A0A0E3SL09</accession>